<evidence type="ECO:0000256" key="1">
    <source>
        <dbReference type="SAM" id="Phobius"/>
    </source>
</evidence>
<proteinExistence type="predicted"/>
<protein>
    <recommendedName>
        <fullName evidence="2">YhdP central domain-containing protein</fullName>
    </recommendedName>
</protein>
<gene>
    <name evidence="3" type="ORF">METZ01_LOCUS3011</name>
</gene>
<organism evidence="3">
    <name type="scientific">marine metagenome</name>
    <dbReference type="NCBI Taxonomy" id="408172"/>
    <lineage>
        <taxon>unclassified sequences</taxon>
        <taxon>metagenomes</taxon>
        <taxon>ecological metagenomes</taxon>
    </lineage>
</organism>
<keyword evidence="1" id="KW-0472">Membrane</keyword>
<dbReference type="PANTHER" id="PTHR38690">
    <property type="entry name" value="PROTEASE-RELATED"/>
    <property type="match status" value="1"/>
</dbReference>
<sequence length="1207" mass="136328">MRMKQKSNFIIKSILYSVFVLIILLVISMNQLNTVILKKQEYQDYIKEWASNEIGVLFEYENIRFRLSMPGPEIIFYDVDLSVLNPEKNLIKADEIIIGFDIFDSIINKNASIDRFVVKNSNFLSSYADRQGFYIQGLTLEELINVFRLPTRENDIEIIGYDIAVNHSQLDTKKDMSFEIEELKLSSLEIISGQLKKIGGDFSLLNISNSDYQVNKSIDLKGRLNYTNNANGWDLEVEDFYTQTETDRRPLSSFKIHSGKGIGENINAIVINATFLSLDDLGYFITWMPEKYDALYSQYQPSGTVSNFSIDLSLLQQDVINYNFVSRFSNISLNIDSKKIYFSGLTGRVHANSNGGNIEINSNNLHLGLSEYYSNVLNFSDANGTFFWENINENINILTDRFSLSNAFFESQSSIKINYSEEMQLPFADVQTDWNISDIKAAMKFLPIRKMNPTLFSWFNKSFLSGKAINGKTLLRGELSNFPFDKDNGLFYSETRISDMTLNYSEKWPDIFIKDIDLIVDGMHLYSNKNQFSITGNIVNDGRMDIFDLRNPVLILHAPSQESLGAIHTFIKNSPISDFFGGYEKNLELKGGLSLDFDFFYPIMDKNSYEFFVNLKINDSSLEINNFKPPITKINGLIAVSRNYISSNSLTAKFLNQPIKISLSQNQEVNDPYIFVADIKGKAKKEDLARNFEIFDEKNIYGIMDYFASLHFPSMNSVQHRPFKVTIESNLKGIGTDLPLPFKKSVELEKSLTTTIEFSNNDRVKSVGNFGEDVRWNFNFFVTESGWAFDHGAITLGENNYPSAESRGLHIRGKTNKINYDNWMQLSSEEVKRFNIFDHIRSVDLHINDFSFYDQSLVDHRFVIDRGANEWLIEAYGSQLDGLISIPYDFLGDDPLMLNMQSFKISNPITNLGKKTITPDSLPSITVKINDFSISDRNFGSLRADFKRSNDGLRASDIEVIGENFKMNGNAGWVIDELGNGSSHSFVKAKIISNNVEETMEALGYQPLINSKDMNIDIDVKWTGGPSGEFLSDLTGEIKVEFGNGQLNEINPGAGRVFGLMSLVALPRRLSLDFSDVFEKGFGFDEIKASFRLENGSAYTCNLSLKGPAADIGIVGNADLKDQNYNQVALVSTNVGSTLPIVGAVVAGPQAAAALLLFSQIFKKPLKEMGQVYYNIDGLFVDPSVEISNTEQFTLVSDRSGCLYESL</sequence>
<dbReference type="InterPro" id="IPR011836">
    <property type="entry name" value="YhdP"/>
</dbReference>
<feature type="transmembrane region" description="Helical" evidence="1">
    <location>
        <begin position="9"/>
        <end position="29"/>
    </location>
</feature>
<dbReference type="Pfam" id="PF13116">
    <property type="entry name" value="YhdP"/>
    <property type="match status" value="1"/>
</dbReference>
<evidence type="ECO:0000313" key="3">
    <source>
        <dbReference type="EMBL" id="SUZ50157.1"/>
    </source>
</evidence>
<dbReference type="AlphaFoldDB" id="A0A381N6N7"/>
<accession>A0A381N6N7</accession>
<dbReference type="EMBL" id="UINC01000155">
    <property type="protein sequence ID" value="SUZ50157.1"/>
    <property type="molecule type" value="Genomic_DNA"/>
</dbReference>
<dbReference type="PANTHER" id="PTHR38690:SF1">
    <property type="entry name" value="PROTEASE"/>
    <property type="match status" value="1"/>
</dbReference>
<keyword evidence="1" id="KW-0812">Transmembrane</keyword>
<dbReference type="InterPro" id="IPR025263">
    <property type="entry name" value="YhdP_central"/>
</dbReference>
<feature type="domain" description="YhdP central" evidence="2">
    <location>
        <begin position="189"/>
        <end position="1185"/>
    </location>
</feature>
<name>A0A381N6N7_9ZZZZ</name>
<reference evidence="3" key="1">
    <citation type="submission" date="2018-05" db="EMBL/GenBank/DDBJ databases">
        <authorList>
            <person name="Lanie J.A."/>
            <person name="Ng W.-L."/>
            <person name="Kazmierczak K.M."/>
            <person name="Andrzejewski T.M."/>
            <person name="Davidsen T.M."/>
            <person name="Wayne K.J."/>
            <person name="Tettelin H."/>
            <person name="Glass J.I."/>
            <person name="Rusch D."/>
            <person name="Podicherti R."/>
            <person name="Tsui H.-C.T."/>
            <person name="Winkler M.E."/>
        </authorList>
    </citation>
    <scope>NUCLEOTIDE SEQUENCE</scope>
</reference>
<keyword evidence="1" id="KW-1133">Transmembrane helix</keyword>
<evidence type="ECO:0000259" key="2">
    <source>
        <dbReference type="Pfam" id="PF13116"/>
    </source>
</evidence>